<feature type="compositionally biased region" description="Low complexity" evidence="1">
    <location>
        <begin position="47"/>
        <end position="56"/>
    </location>
</feature>
<accession>A0A9Q0IKA4</accession>
<keyword evidence="3" id="KW-1185">Reference proteome</keyword>
<comment type="caution">
    <text evidence="2">The sequence shown here is derived from an EMBL/GenBank/DDBJ whole genome shotgun (WGS) entry which is preliminary data.</text>
</comment>
<evidence type="ECO:0000313" key="3">
    <source>
        <dbReference type="Proteomes" id="UP001148018"/>
    </source>
</evidence>
<gene>
    <name evidence="2" type="ORF">NHX12_034081</name>
</gene>
<feature type="region of interest" description="Disordered" evidence="1">
    <location>
        <begin position="35"/>
        <end position="59"/>
    </location>
</feature>
<evidence type="ECO:0000313" key="2">
    <source>
        <dbReference type="EMBL" id="KAJ3600131.1"/>
    </source>
</evidence>
<dbReference type="EMBL" id="JANIIK010000048">
    <property type="protein sequence ID" value="KAJ3600131.1"/>
    <property type="molecule type" value="Genomic_DNA"/>
</dbReference>
<dbReference type="AlphaFoldDB" id="A0A9Q0IKA4"/>
<evidence type="ECO:0000256" key="1">
    <source>
        <dbReference type="SAM" id="MobiDB-lite"/>
    </source>
</evidence>
<name>A0A9Q0IKA4_9TELE</name>
<dbReference type="Proteomes" id="UP001148018">
    <property type="component" value="Unassembled WGS sequence"/>
</dbReference>
<organism evidence="2 3">
    <name type="scientific">Muraenolepis orangiensis</name>
    <name type="common">Patagonian moray cod</name>
    <dbReference type="NCBI Taxonomy" id="630683"/>
    <lineage>
        <taxon>Eukaryota</taxon>
        <taxon>Metazoa</taxon>
        <taxon>Chordata</taxon>
        <taxon>Craniata</taxon>
        <taxon>Vertebrata</taxon>
        <taxon>Euteleostomi</taxon>
        <taxon>Actinopterygii</taxon>
        <taxon>Neopterygii</taxon>
        <taxon>Teleostei</taxon>
        <taxon>Neoteleostei</taxon>
        <taxon>Acanthomorphata</taxon>
        <taxon>Zeiogadaria</taxon>
        <taxon>Gadariae</taxon>
        <taxon>Gadiformes</taxon>
        <taxon>Muraenolepidoidei</taxon>
        <taxon>Muraenolepididae</taxon>
        <taxon>Muraenolepis</taxon>
    </lineage>
</organism>
<reference evidence="2" key="1">
    <citation type="submission" date="2022-07" db="EMBL/GenBank/DDBJ databases">
        <title>Chromosome-level genome of Muraenolepis orangiensis.</title>
        <authorList>
            <person name="Kim J."/>
        </authorList>
    </citation>
    <scope>NUCLEOTIDE SEQUENCE</scope>
    <source>
        <strain evidence="2">KU_S4_2022</strain>
        <tissue evidence="2">Muscle</tissue>
    </source>
</reference>
<protein>
    <submittedName>
        <fullName evidence="2">Uncharacterized protein</fullName>
    </submittedName>
</protein>
<sequence length="72" mass="7762">MRGPRKGHGVPVCVREAVAERHRRRRFLRSEVAALGGTRRPAGGGSRSHCSGGSSSTERVIWDRPVTLKGVG</sequence>
<proteinExistence type="predicted"/>